<evidence type="ECO:0000313" key="1">
    <source>
        <dbReference type="EMBL" id="ACL55626.1"/>
    </source>
</evidence>
<evidence type="ECO:0000313" key="2">
    <source>
        <dbReference type="Proteomes" id="UP000008207"/>
    </source>
</evidence>
<reference evidence="1 2" key="1">
    <citation type="submission" date="2009-01" db="EMBL/GenBank/DDBJ databases">
        <title>Complete sequence of chromosome of Methylobacterium nodulans ORS 2060.</title>
        <authorList>
            <consortium name="US DOE Joint Genome Institute"/>
            <person name="Lucas S."/>
            <person name="Copeland A."/>
            <person name="Lapidus A."/>
            <person name="Glavina del Rio T."/>
            <person name="Dalin E."/>
            <person name="Tice H."/>
            <person name="Bruce D."/>
            <person name="Goodwin L."/>
            <person name="Pitluck S."/>
            <person name="Sims D."/>
            <person name="Brettin T."/>
            <person name="Detter J.C."/>
            <person name="Han C."/>
            <person name="Larimer F."/>
            <person name="Land M."/>
            <person name="Hauser L."/>
            <person name="Kyrpides N."/>
            <person name="Ivanova N."/>
            <person name="Marx C.J."/>
            <person name="Richardson P."/>
        </authorList>
    </citation>
    <scope>NUCLEOTIDE SEQUENCE [LARGE SCALE GENOMIC DNA]</scope>
    <source>
        <strain evidence="2">LMG 21967 / CNCM I-2342 / ORS 2060</strain>
    </source>
</reference>
<dbReference type="AlphaFoldDB" id="B8IDQ4"/>
<dbReference type="KEGG" id="mno:Mnod_0589"/>
<accession>B8IDQ4</accession>
<dbReference type="STRING" id="460265.Mnod_0589"/>
<dbReference type="eggNOG" id="ENOG5030WXE">
    <property type="taxonomic scope" value="Bacteria"/>
</dbReference>
<dbReference type="EMBL" id="CP001349">
    <property type="protein sequence ID" value="ACL55626.1"/>
    <property type="molecule type" value="Genomic_DNA"/>
</dbReference>
<proteinExistence type="predicted"/>
<protein>
    <submittedName>
        <fullName evidence="1">Uncharacterized protein</fullName>
    </submittedName>
</protein>
<dbReference type="OrthoDB" id="9956522at2"/>
<keyword evidence="2" id="KW-1185">Reference proteome</keyword>
<organism evidence="1 2">
    <name type="scientific">Methylobacterium nodulans (strain LMG 21967 / CNCM I-2342 / ORS 2060)</name>
    <dbReference type="NCBI Taxonomy" id="460265"/>
    <lineage>
        <taxon>Bacteria</taxon>
        <taxon>Pseudomonadati</taxon>
        <taxon>Pseudomonadota</taxon>
        <taxon>Alphaproteobacteria</taxon>
        <taxon>Hyphomicrobiales</taxon>
        <taxon>Methylobacteriaceae</taxon>
        <taxon>Methylobacterium</taxon>
    </lineage>
</organism>
<gene>
    <name evidence="1" type="ordered locus">Mnod_0589</name>
</gene>
<dbReference type="Proteomes" id="UP000008207">
    <property type="component" value="Chromosome"/>
</dbReference>
<sequence>MTKALYRVTEAAPPRVHGRRVAPGDLLSLSEAEARYERDLGHIVPTTVEGEAQPLVGLTEAERAALPPLELLGDGPVEYAVGEGRWSEGTGVPLTGIDLPADGVEREVTLASTAIPAEPDA</sequence>
<name>B8IDQ4_METNO</name>
<dbReference type="RefSeq" id="WP_015927335.1">
    <property type="nucleotide sequence ID" value="NC_011894.1"/>
</dbReference>
<dbReference type="HOGENOM" id="CLU_2035338_0_0_5"/>